<keyword evidence="6" id="KW-0560">Oxidoreductase</keyword>
<dbReference type="GO" id="GO:0000287">
    <property type="term" value="F:magnesium ion binding"/>
    <property type="evidence" value="ECO:0007669"/>
    <property type="project" value="UniProtKB-ARBA"/>
</dbReference>
<dbReference type="CDD" id="cd03375">
    <property type="entry name" value="TPP_OGFOR"/>
    <property type="match status" value="1"/>
</dbReference>
<keyword evidence="17" id="KW-1185">Reference proteome</keyword>
<dbReference type="PANTHER" id="PTHR48084">
    <property type="entry name" value="2-OXOGLUTARATE OXIDOREDUCTASE SUBUNIT KORB-RELATED"/>
    <property type="match status" value="1"/>
</dbReference>
<evidence type="ECO:0000313" key="13">
    <source>
        <dbReference type="EMBL" id="GFP37440.1"/>
    </source>
</evidence>
<dbReference type="GO" id="GO:0030976">
    <property type="term" value="F:thiamine pyrophosphate binding"/>
    <property type="evidence" value="ECO:0007669"/>
    <property type="project" value="InterPro"/>
</dbReference>
<dbReference type="InterPro" id="IPR011766">
    <property type="entry name" value="TPP_enzyme_TPP-bd"/>
</dbReference>
<evidence type="ECO:0000256" key="9">
    <source>
        <dbReference type="ARBA" id="ARBA00023052"/>
    </source>
</evidence>
<sequence>MELGKSPHELLLVSGIGQASKLPHYLKCNTFNGLHGRMIPAAVGAKIANKELTVIAVGGDGDCYGEGTNHFIHNIRRNVDITLLLHNNQVYGLTKGQASPTSDLGFKTKVQVRGVEIPPLNPLALAIALDCSFVARGFAGEREHLSHLIVEAARHRGFALVDILQPCVIWNKVNTFKWYRDRVYQLGEGYDSGQRIPAFEKALEWGERIPLGIIYKNERPTFDEINPIMQGEPLWRRKTAKTAFKELYPI</sequence>
<evidence type="ECO:0000256" key="7">
    <source>
        <dbReference type="ARBA" id="ARBA00023004"/>
    </source>
</evidence>
<keyword evidence="7" id="KW-0408">Iron</keyword>
<organism evidence="12 17">
    <name type="scientific">Candidatus Hakubella thermalkaliphila</name>
    <dbReference type="NCBI Taxonomy" id="2754717"/>
    <lineage>
        <taxon>Bacteria</taxon>
        <taxon>Bacillati</taxon>
        <taxon>Actinomycetota</taxon>
        <taxon>Actinomycetota incertae sedis</taxon>
        <taxon>Candidatus Hakubellales</taxon>
        <taxon>Candidatus Hakubellaceae</taxon>
        <taxon>Candidatus Hakubella</taxon>
    </lineage>
</organism>
<dbReference type="Pfam" id="PF02775">
    <property type="entry name" value="TPP_enzyme_C"/>
    <property type="match status" value="1"/>
</dbReference>
<dbReference type="InterPro" id="IPR011896">
    <property type="entry name" value="OFOB"/>
</dbReference>
<dbReference type="GO" id="GO:0045333">
    <property type="term" value="P:cellular respiration"/>
    <property type="evidence" value="ECO:0007669"/>
    <property type="project" value="UniProtKB-ARBA"/>
</dbReference>
<keyword evidence="8" id="KW-0411">Iron-sulfur</keyword>
<keyword evidence="9" id="KW-0786">Thiamine pyrophosphate</keyword>
<gene>
    <name evidence="12" type="ORF">HKBW3S34_00891</name>
    <name evidence="13" type="ORF">HKBW3S44_01120</name>
    <name evidence="14" type="ORF">HKBW3S47_01634</name>
</gene>
<dbReference type="EMBL" id="BLSC01000090">
    <property type="protein sequence ID" value="GFP37440.1"/>
    <property type="molecule type" value="Genomic_DNA"/>
</dbReference>
<name>A0A6V8PGL7_9ACTN</name>
<dbReference type="PANTHER" id="PTHR48084:SF4">
    <property type="entry name" value="2-OXOGLUTARATE OXIDOREDUCTASE SUBUNIT KORB"/>
    <property type="match status" value="1"/>
</dbReference>
<dbReference type="InterPro" id="IPR051457">
    <property type="entry name" value="2-oxoacid:Fd_oxidoreductase"/>
</dbReference>
<keyword evidence="4" id="KW-0479">Metal-binding</keyword>
<dbReference type="GO" id="GO:0051536">
    <property type="term" value="F:iron-sulfur cluster binding"/>
    <property type="evidence" value="ECO:0007669"/>
    <property type="project" value="UniProtKB-KW"/>
</dbReference>
<evidence type="ECO:0000256" key="8">
    <source>
        <dbReference type="ARBA" id="ARBA00023014"/>
    </source>
</evidence>
<comment type="cofactor">
    <cofactor evidence="1">
        <name>Mg(2+)</name>
        <dbReference type="ChEBI" id="CHEBI:18420"/>
    </cofactor>
</comment>
<keyword evidence="5" id="KW-0460">Magnesium</keyword>
<reference evidence="15 16" key="1">
    <citation type="journal article" date="2020" name="Front. Microbiol.">
        <title>Single-cell genomics of novel Actinobacteria with the Wood-Ljungdahl pathway discovered in a serpentinizing system.</title>
        <authorList>
            <person name="Merino N."/>
            <person name="Kawai M."/>
            <person name="Boyd E.S."/>
            <person name="Colman D.R."/>
            <person name="McGlynn S.E."/>
            <person name="Nealson K.H."/>
            <person name="Kurokawa K."/>
            <person name="Hongoh Y."/>
        </authorList>
    </citation>
    <scope>NUCLEOTIDE SEQUENCE [LARGE SCALE GENOMIC DNA]</scope>
    <source>
        <strain evidence="12 17">S34</strain>
        <strain evidence="13 15">S44</strain>
        <strain evidence="14 16">S47</strain>
    </source>
</reference>
<evidence type="ECO:0000256" key="1">
    <source>
        <dbReference type="ARBA" id="ARBA00001946"/>
    </source>
</evidence>
<evidence type="ECO:0000313" key="17">
    <source>
        <dbReference type="Proteomes" id="UP000588083"/>
    </source>
</evidence>
<evidence type="ECO:0000256" key="3">
    <source>
        <dbReference type="ARBA" id="ARBA00001966"/>
    </source>
</evidence>
<dbReference type="SUPFAM" id="SSF52518">
    <property type="entry name" value="Thiamin diphosphate-binding fold (THDP-binding)"/>
    <property type="match status" value="1"/>
</dbReference>
<comment type="cofactor">
    <cofactor evidence="3">
        <name>[4Fe-4S] cluster</name>
        <dbReference type="ChEBI" id="CHEBI:49883"/>
    </cofactor>
</comment>
<dbReference type="Proteomes" id="UP000588083">
    <property type="component" value="Unassembled WGS sequence"/>
</dbReference>
<dbReference type="InterPro" id="IPR029061">
    <property type="entry name" value="THDP-binding"/>
</dbReference>
<dbReference type="AlphaFoldDB" id="A0A6V8PGL7"/>
<evidence type="ECO:0000256" key="5">
    <source>
        <dbReference type="ARBA" id="ARBA00022842"/>
    </source>
</evidence>
<dbReference type="EMBL" id="BLSD01000111">
    <property type="protein sequence ID" value="GFP39937.1"/>
    <property type="molecule type" value="Genomic_DNA"/>
</dbReference>
<evidence type="ECO:0000259" key="11">
    <source>
        <dbReference type="Pfam" id="PF12367"/>
    </source>
</evidence>
<dbReference type="EMBL" id="BLRZ01000034">
    <property type="protein sequence ID" value="GFP29971.1"/>
    <property type="molecule type" value="Genomic_DNA"/>
</dbReference>
<feature type="domain" description="Pyruvate ferredoxin oxidoreductase beta subunit C-terminal" evidence="11">
    <location>
        <begin position="167"/>
        <end position="226"/>
    </location>
</feature>
<dbReference type="InterPro" id="IPR032686">
    <property type="entry name" value="PFO_beta_C"/>
</dbReference>
<feature type="domain" description="Thiamine pyrophosphate enzyme TPP-binding" evidence="10">
    <location>
        <begin position="20"/>
        <end position="163"/>
    </location>
</feature>
<dbReference type="Proteomes" id="UP000561271">
    <property type="component" value="Unassembled WGS sequence"/>
</dbReference>
<evidence type="ECO:0000259" key="10">
    <source>
        <dbReference type="Pfam" id="PF02775"/>
    </source>
</evidence>
<dbReference type="Proteomes" id="UP000569018">
    <property type="component" value="Unassembled WGS sequence"/>
</dbReference>
<evidence type="ECO:0000313" key="14">
    <source>
        <dbReference type="EMBL" id="GFP39937.1"/>
    </source>
</evidence>
<evidence type="ECO:0000256" key="4">
    <source>
        <dbReference type="ARBA" id="ARBA00022723"/>
    </source>
</evidence>
<dbReference type="Pfam" id="PF12367">
    <property type="entry name" value="PFO_beta_C"/>
    <property type="match status" value="1"/>
</dbReference>
<evidence type="ECO:0000313" key="15">
    <source>
        <dbReference type="Proteomes" id="UP000561271"/>
    </source>
</evidence>
<protein>
    <submittedName>
        <fullName evidence="12">2-oxoglutarate/2-oxoacid ferredoxin oxidoreductase subunit beta</fullName>
    </submittedName>
</protein>
<evidence type="ECO:0000256" key="6">
    <source>
        <dbReference type="ARBA" id="ARBA00023002"/>
    </source>
</evidence>
<evidence type="ECO:0000256" key="2">
    <source>
        <dbReference type="ARBA" id="ARBA00001964"/>
    </source>
</evidence>
<proteinExistence type="predicted"/>
<comment type="cofactor">
    <cofactor evidence="2">
        <name>thiamine diphosphate</name>
        <dbReference type="ChEBI" id="CHEBI:58937"/>
    </cofactor>
</comment>
<evidence type="ECO:0000313" key="16">
    <source>
        <dbReference type="Proteomes" id="UP000569018"/>
    </source>
</evidence>
<dbReference type="NCBIfam" id="TIGR02177">
    <property type="entry name" value="PorB_KorB"/>
    <property type="match status" value="1"/>
</dbReference>
<evidence type="ECO:0000313" key="12">
    <source>
        <dbReference type="EMBL" id="GFP29971.1"/>
    </source>
</evidence>
<comment type="caution">
    <text evidence="12">The sequence shown here is derived from an EMBL/GenBank/DDBJ whole genome shotgun (WGS) entry which is preliminary data.</text>
</comment>
<accession>A0A6V8PGL7</accession>
<dbReference type="GO" id="GO:0016625">
    <property type="term" value="F:oxidoreductase activity, acting on the aldehyde or oxo group of donors, iron-sulfur protein as acceptor"/>
    <property type="evidence" value="ECO:0007669"/>
    <property type="project" value="UniProtKB-ARBA"/>
</dbReference>
<dbReference type="Gene3D" id="3.40.50.970">
    <property type="match status" value="1"/>
</dbReference>